<evidence type="ECO:0000259" key="6">
    <source>
        <dbReference type="Pfam" id="PF05670"/>
    </source>
</evidence>
<evidence type="ECO:0000256" key="1">
    <source>
        <dbReference type="ARBA" id="ARBA00022555"/>
    </source>
</evidence>
<keyword evidence="8" id="KW-1185">Reference proteome</keyword>
<proteinExistence type="inferred from homology"/>
<comment type="subunit">
    <text evidence="5">Associates with stalled 50S ribosomal subunits. Binds to RqcP.</text>
</comment>
<name>A0ABS3GW22_9ENTE</name>
<comment type="similarity">
    <text evidence="5">Belongs to the NEMF family.</text>
</comment>
<dbReference type="Pfam" id="PF05670">
    <property type="entry name" value="NFACT-R_1"/>
    <property type="match status" value="1"/>
</dbReference>
<keyword evidence="3 5" id="KW-0694">RNA-binding</keyword>
<dbReference type="PANTHER" id="PTHR15239">
    <property type="entry name" value="NUCLEAR EXPORT MEDIATOR FACTOR NEMF"/>
    <property type="match status" value="1"/>
</dbReference>
<organism evidence="7 8">
    <name type="scientific">Candidatus Enterococcus ikei</name>
    <dbReference type="NCBI Taxonomy" id="2815326"/>
    <lineage>
        <taxon>Bacteria</taxon>
        <taxon>Bacillati</taxon>
        <taxon>Bacillota</taxon>
        <taxon>Bacilli</taxon>
        <taxon>Lactobacillales</taxon>
        <taxon>Enterococcaceae</taxon>
        <taxon>Enterococcus</taxon>
    </lineage>
</organism>
<keyword evidence="1 5" id="KW-0820">tRNA-binding</keyword>
<dbReference type="InterPro" id="IPR051608">
    <property type="entry name" value="RQC_Subunit_NEMF"/>
</dbReference>
<dbReference type="PANTHER" id="PTHR15239:SF6">
    <property type="entry name" value="RIBOSOME QUALITY CONTROL COMPLEX SUBUNIT NEMF"/>
    <property type="match status" value="1"/>
</dbReference>
<dbReference type="Pfam" id="PF05833">
    <property type="entry name" value="NFACT_N"/>
    <property type="match status" value="1"/>
</dbReference>
<sequence length="568" mass="64986">MSFDGVFTHTMVSELSEALVTGRISKIHQPYDNEIILVIRTKGKNHKLLLSAHPSYARVQLTDIAYANPDTPPNFVMMLRKFLEGAILEQIHQVDNDRVIHFTFTKRDELGDLQNIILIVELMGRHSTIVLMNKENGKILDAIKHIGSSQNSYRSLLPGVEYIDPPKQEQQNPFLASKEKVFELLSKTSEINGKYLQSQFQGLGKDTADELAFRLNEQPNEKMPVWQTFWASLETQTSPTLTTTEKKEFFTPLPFVSLDGKQQTFETLSELLDVFYGGKAEKDRVKQQGGELIHKIENELKRNQSKVVKLQQTLADTEHAENYRRDGELLTTFMAQVPKGAEFVELPNYYEEDQLLKIKLNPALTPNQNAQKYFQKYQKLKNAVKVVYGQIEQANQEISYLESVLSQLEIAGPMDIEIIREELIEQGYVKKRGAKKQKQPKKSKPEEFYASDGSLILVGRNNLQNDQLTLRTAKKTDIWLHAKDIPGSHVIIKNTDPSEETLLEAAKLAAYYSKYRLSAQVPVDYVQVKHVHKPNGAKPGYVIYENQKTIYVTPDEEFLETLKRTKQN</sequence>
<reference evidence="7 8" key="1">
    <citation type="submission" date="2021-03" db="EMBL/GenBank/DDBJ databases">
        <title>Enterococcal diversity collection.</title>
        <authorList>
            <person name="Gilmore M.S."/>
            <person name="Schwartzman J."/>
            <person name="Van Tyne D."/>
            <person name="Martin M."/>
            <person name="Earl A.M."/>
            <person name="Manson A.L."/>
            <person name="Straub T."/>
            <person name="Salamzade R."/>
            <person name="Saavedra J."/>
            <person name="Lebreton F."/>
            <person name="Prichula J."/>
            <person name="Schaufler K."/>
            <person name="Gaca A."/>
            <person name="Sgardioli B."/>
            <person name="Wagenaar J."/>
            <person name="Strong T."/>
        </authorList>
    </citation>
    <scope>NUCLEOTIDE SEQUENCE [LARGE SCALE GENOMIC DNA]</scope>
    <source>
        <strain evidence="7 8">DIV0869a</strain>
    </source>
</reference>
<protein>
    <recommendedName>
        <fullName evidence="5">Rqc2 homolog RqcH</fullName>
        <shortName evidence="5">RqcH</shortName>
    </recommendedName>
</protein>
<keyword evidence="4 5" id="KW-0648">Protein biosynthesis</keyword>
<dbReference type="Gene3D" id="2.30.310.10">
    <property type="entry name" value="ibrinogen binding protein from staphylococcus aureus domain"/>
    <property type="match status" value="1"/>
</dbReference>
<dbReference type="InterPro" id="IPR008532">
    <property type="entry name" value="NFACT_RNA-bd"/>
</dbReference>
<evidence type="ECO:0000256" key="4">
    <source>
        <dbReference type="ARBA" id="ARBA00022917"/>
    </source>
</evidence>
<gene>
    <name evidence="7" type="primary">efbA</name>
    <name evidence="5" type="synonym">rqcH</name>
    <name evidence="7" type="ORF">JZO69_03805</name>
</gene>
<evidence type="ECO:0000256" key="3">
    <source>
        <dbReference type="ARBA" id="ARBA00022884"/>
    </source>
</evidence>
<feature type="domain" description="NFACT RNA-binding" evidence="6">
    <location>
        <begin position="447"/>
        <end position="539"/>
    </location>
</feature>
<comment type="function">
    <text evidence="5">Key component of the ribosome quality control system (RQC), a ribosome-associated complex that mediates the extraction of incompletely synthesized nascent chains from stalled ribosomes and their subsequent degradation. RqcH recruits Ala-charged tRNA, and with RqcP directs the elongation of stalled nascent chains on 50S ribosomal subunits, leading to non-templated C-terminal alanine extensions (Ala tail). The Ala tail promotes nascent chain degradation. May add between 1 and at least 8 Ala residues. Binds to stalled 50S ribosomal subunits.</text>
</comment>
<keyword evidence="5" id="KW-0175">Coiled coil</keyword>
<dbReference type="HAMAP" id="MF_00844_B">
    <property type="entry name" value="RqcH_B"/>
    <property type="match status" value="1"/>
</dbReference>
<feature type="coiled-coil region" evidence="5">
    <location>
        <begin position="377"/>
        <end position="411"/>
    </location>
</feature>
<dbReference type="RefSeq" id="WP_207111566.1">
    <property type="nucleotide sequence ID" value="NZ_JAFLWD010000008.1"/>
</dbReference>
<dbReference type="Gene3D" id="3.40.970.40">
    <property type="entry name" value="fibrinogen binding protein from staphylococcus aureus domain like"/>
    <property type="match status" value="1"/>
</dbReference>
<keyword evidence="2 5" id="KW-0699">rRNA-binding</keyword>
<evidence type="ECO:0000256" key="5">
    <source>
        <dbReference type="HAMAP-Rule" id="MF_00844"/>
    </source>
</evidence>
<dbReference type="NCBIfam" id="NF038240">
    <property type="entry name" value="fibro_bind_EfbA"/>
    <property type="match status" value="1"/>
</dbReference>
<comment type="caution">
    <text evidence="7">The sequence shown here is derived from an EMBL/GenBank/DDBJ whole genome shotgun (WGS) entry which is preliminary data.</text>
</comment>
<evidence type="ECO:0000313" key="8">
    <source>
        <dbReference type="Proteomes" id="UP000664632"/>
    </source>
</evidence>
<evidence type="ECO:0000313" key="7">
    <source>
        <dbReference type="EMBL" id="MBO0439473.1"/>
    </source>
</evidence>
<accession>A0ABS3GW22</accession>
<dbReference type="InterPro" id="IPR043682">
    <property type="entry name" value="RqcH_bacterial"/>
</dbReference>
<evidence type="ECO:0000256" key="2">
    <source>
        <dbReference type="ARBA" id="ARBA00022730"/>
    </source>
</evidence>
<dbReference type="Proteomes" id="UP000664632">
    <property type="component" value="Unassembled WGS sequence"/>
</dbReference>
<dbReference type="EMBL" id="JAFLWD010000008">
    <property type="protein sequence ID" value="MBO0439473.1"/>
    <property type="molecule type" value="Genomic_DNA"/>
</dbReference>